<dbReference type="EMBL" id="JJML01000019">
    <property type="protein sequence ID" value="KGF72750.1"/>
    <property type="molecule type" value="Genomic_DNA"/>
</dbReference>
<evidence type="ECO:0000259" key="2">
    <source>
        <dbReference type="Pfam" id="PF02617"/>
    </source>
</evidence>
<dbReference type="HAMAP" id="MF_00302">
    <property type="entry name" value="ClpS"/>
    <property type="match status" value="1"/>
</dbReference>
<dbReference type="InterPro" id="IPR022935">
    <property type="entry name" value="ClpS"/>
</dbReference>
<proteinExistence type="inferred from homology"/>
<sequence length="93" mass="10548">MSVETVEKRSTVRKIAPRYRVLLHNDDYNSMEYVVQVLITTIPNLSEPQAVNIMMEAHTNGLAVVIICAQEHAEFYCETLRSHGLSSTIEPDE</sequence>
<dbReference type="GO" id="GO:0008233">
    <property type="term" value="F:peptidase activity"/>
    <property type="evidence" value="ECO:0007669"/>
    <property type="project" value="UniProtKB-KW"/>
</dbReference>
<evidence type="ECO:0000256" key="1">
    <source>
        <dbReference type="HAMAP-Rule" id="MF_00302"/>
    </source>
</evidence>
<evidence type="ECO:0000313" key="4">
    <source>
        <dbReference type="Proteomes" id="UP000030170"/>
    </source>
</evidence>
<feature type="domain" description="Adaptor protein ClpS core" evidence="2">
    <location>
        <begin position="16"/>
        <end position="86"/>
    </location>
</feature>
<dbReference type="RefSeq" id="WP_036532992.1">
    <property type="nucleotide sequence ID" value="NZ_JJML01000019.1"/>
</dbReference>
<reference evidence="3 4" key="1">
    <citation type="journal article" date="2014" name="Mol. Ecol.">
        <title>Evolution of Synechococcus.</title>
        <authorList>
            <person name="Dvorak P."/>
            <person name="Casamatta D."/>
            <person name="Hasler P."/>
            <person name="Poulickova A."/>
            <person name="Ondrej V."/>
            <person name="Sanges R."/>
        </authorList>
    </citation>
    <scope>NUCLEOTIDE SEQUENCE [LARGE SCALE GENOMIC DNA]</scope>
    <source>
        <strain evidence="3 4">CAUP A 1101</strain>
    </source>
</reference>
<dbReference type="Proteomes" id="UP000030170">
    <property type="component" value="Unassembled WGS sequence"/>
</dbReference>
<dbReference type="PANTHER" id="PTHR33473">
    <property type="entry name" value="ATP-DEPENDENT CLP PROTEASE ADAPTER PROTEIN CLPS1, CHLOROPLASTIC"/>
    <property type="match status" value="1"/>
</dbReference>
<evidence type="ECO:0000313" key="3">
    <source>
        <dbReference type="EMBL" id="KGF72750.1"/>
    </source>
</evidence>
<dbReference type="GO" id="GO:0006508">
    <property type="term" value="P:proteolysis"/>
    <property type="evidence" value="ECO:0007669"/>
    <property type="project" value="UniProtKB-UniRule"/>
</dbReference>
<dbReference type="OrthoDB" id="9796121at2"/>
<dbReference type="AlphaFoldDB" id="A0A098TK88"/>
<dbReference type="Pfam" id="PF02617">
    <property type="entry name" value="ClpS"/>
    <property type="match status" value="1"/>
</dbReference>
<dbReference type="STRING" id="1497020.DO97_05295"/>
<protein>
    <recommendedName>
        <fullName evidence="1">ATP-dependent Clp protease adapter protein ClpS</fullName>
    </recommendedName>
</protein>
<dbReference type="FunFam" id="3.30.1390.10:FF:000006">
    <property type="entry name" value="ATP-dependent Clp protease adapter protein CLPS1, chloroplastic"/>
    <property type="match status" value="1"/>
</dbReference>
<comment type="similarity">
    <text evidence="1">Belongs to the ClpS family.</text>
</comment>
<dbReference type="SUPFAM" id="SSF54736">
    <property type="entry name" value="ClpS-like"/>
    <property type="match status" value="1"/>
</dbReference>
<accession>A0A098TK88</accession>
<organism evidence="3 4">
    <name type="scientific">Neosynechococcus sphagnicola sy1</name>
    <dbReference type="NCBI Taxonomy" id="1497020"/>
    <lineage>
        <taxon>Bacteria</taxon>
        <taxon>Bacillati</taxon>
        <taxon>Cyanobacteriota</taxon>
        <taxon>Cyanophyceae</taxon>
        <taxon>Neosynechococcales</taxon>
        <taxon>Neosynechococcaceae</taxon>
        <taxon>Neosynechococcus</taxon>
    </lineage>
</organism>
<comment type="caution">
    <text evidence="3">The sequence shown here is derived from an EMBL/GenBank/DDBJ whole genome shotgun (WGS) entry which is preliminary data.</text>
</comment>
<dbReference type="NCBIfam" id="NF000671">
    <property type="entry name" value="PRK00033.1-4"/>
    <property type="match status" value="1"/>
</dbReference>
<dbReference type="InterPro" id="IPR014719">
    <property type="entry name" value="Ribosomal_bL12_C/ClpS-like"/>
</dbReference>
<dbReference type="GO" id="GO:0030163">
    <property type="term" value="P:protein catabolic process"/>
    <property type="evidence" value="ECO:0007669"/>
    <property type="project" value="InterPro"/>
</dbReference>
<keyword evidence="4" id="KW-1185">Reference proteome</keyword>
<comment type="subunit">
    <text evidence="1">Binds to the N-terminal domain of the chaperone ClpA.</text>
</comment>
<dbReference type="Gene3D" id="3.30.1390.10">
    <property type="match status" value="1"/>
</dbReference>
<dbReference type="InterPro" id="IPR003769">
    <property type="entry name" value="ClpS_core"/>
</dbReference>
<dbReference type="PANTHER" id="PTHR33473:SF19">
    <property type="entry name" value="ATP-DEPENDENT CLP PROTEASE ADAPTER PROTEIN CLPS"/>
    <property type="match status" value="1"/>
</dbReference>
<name>A0A098TK88_9CYAN</name>
<keyword evidence="3" id="KW-0378">Hydrolase</keyword>
<keyword evidence="3" id="KW-0645">Protease</keyword>
<gene>
    <name evidence="1" type="primary">clpS</name>
    <name evidence="3" type="ORF">DO97_05295</name>
</gene>
<comment type="function">
    <text evidence="1">Involved in the modulation of the specificity of the ClpAP-mediated ATP-dependent protein degradation.</text>
</comment>